<dbReference type="Pfam" id="PF01409">
    <property type="entry name" value="tRNA-synt_2d"/>
    <property type="match status" value="1"/>
</dbReference>
<evidence type="ECO:0000256" key="2">
    <source>
        <dbReference type="ARBA" id="ARBA00010207"/>
    </source>
</evidence>
<dbReference type="Proteomes" id="UP000614410">
    <property type="component" value="Unassembled WGS sequence"/>
</dbReference>
<dbReference type="GO" id="GO:0005524">
    <property type="term" value="F:ATP binding"/>
    <property type="evidence" value="ECO:0007669"/>
    <property type="project" value="UniProtKB-UniRule"/>
</dbReference>
<comment type="cofactor">
    <cofactor evidence="13">
        <name>Mg(2+)</name>
        <dbReference type="ChEBI" id="CHEBI:18420"/>
    </cofactor>
    <text evidence="13">Binds 2 magnesium ions per tetramer.</text>
</comment>
<evidence type="ECO:0000256" key="13">
    <source>
        <dbReference type="HAMAP-Rule" id="MF_00281"/>
    </source>
</evidence>
<keyword evidence="5 13" id="KW-0436">Ligase</keyword>
<evidence type="ECO:0000259" key="14">
    <source>
        <dbReference type="PROSITE" id="PS50862"/>
    </source>
</evidence>
<dbReference type="HAMAP" id="MF_00281">
    <property type="entry name" value="Phe_tRNA_synth_alpha1"/>
    <property type="match status" value="1"/>
</dbReference>
<evidence type="ECO:0000256" key="4">
    <source>
        <dbReference type="ARBA" id="ARBA00022490"/>
    </source>
</evidence>
<dbReference type="CDD" id="cd00496">
    <property type="entry name" value="PheRS_alpha_core"/>
    <property type="match status" value="1"/>
</dbReference>
<dbReference type="GO" id="GO:0000287">
    <property type="term" value="F:magnesium ion binding"/>
    <property type="evidence" value="ECO:0007669"/>
    <property type="project" value="UniProtKB-UniRule"/>
</dbReference>
<accession>A0A934NJV9</accession>
<dbReference type="InterPro" id="IPR006195">
    <property type="entry name" value="aa-tRNA-synth_II"/>
</dbReference>
<gene>
    <name evidence="13 15" type="primary">pheS</name>
    <name evidence="15" type="ORF">JF887_12300</name>
</gene>
<name>A0A934NJV9_9BACT</name>
<evidence type="ECO:0000256" key="7">
    <source>
        <dbReference type="ARBA" id="ARBA00022741"/>
    </source>
</evidence>
<feature type="domain" description="Aminoacyl-transfer RNA synthetases class-II family profile" evidence="14">
    <location>
        <begin position="104"/>
        <end position="310"/>
    </location>
</feature>
<keyword evidence="10 13" id="KW-0648">Protein biosynthesis</keyword>
<dbReference type="PANTHER" id="PTHR11538">
    <property type="entry name" value="PHENYLALANYL-TRNA SYNTHETASE"/>
    <property type="match status" value="1"/>
</dbReference>
<dbReference type="PANTHER" id="PTHR11538:SF41">
    <property type="entry name" value="PHENYLALANINE--TRNA LIGASE, MITOCHONDRIAL"/>
    <property type="match status" value="1"/>
</dbReference>
<keyword evidence="9 13" id="KW-0460">Magnesium</keyword>
<comment type="subcellular location">
    <subcellularLocation>
        <location evidence="1 13">Cytoplasm</location>
    </subcellularLocation>
</comment>
<dbReference type="GO" id="GO:0000049">
    <property type="term" value="F:tRNA binding"/>
    <property type="evidence" value="ECO:0007669"/>
    <property type="project" value="InterPro"/>
</dbReference>
<comment type="caution">
    <text evidence="15">The sequence shown here is derived from an EMBL/GenBank/DDBJ whole genome shotgun (WGS) entry which is preliminary data.</text>
</comment>
<evidence type="ECO:0000256" key="3">
    <source>
        <dbReference type="ARBA" id="ARBA00011209"/>
    </source>
</evidence>
<reference evidence="15 16" key="1">
    <citation type="submission" date="2020-10" db="EMBL/GenBank/DDBJ databases">
        <title>Ca. Dormibacterota MAGs.</title>
        <authorList>
            <person name="Montgomery K."/>
        </authorList>
    </citation>
    <scope>NUCLEOTIDE SEQUENCE [LARGE SCALE GENOMIC DNA]</scope>
    <source>
        <strain evidence="15">Mitchell_Peninsula_5</strain>
    </source>
</reference>
<dbReference type="InterPro" id="IPR002319">
    <property type="entry name" value="Phenylalanyl-tRNA_Synthase"/>
</dbReference>
<keyword evidence="7 13" id="KW-0547">Nucleotide-binding</keyword>
<proteinExistence type="inferred from homology"/>
<comment type="catalytic activity">
    <reaction evidence="12 13">
        <text>tRNA(Phe) + L-phenylalanine + ATP = L-phenylalanyl-tRNA(Phe) + AMP + diphosphate + H(+)</text>
        <dbReference type="Rhea" id="RHEA:19413"/>
        <dbReference type="Rhea" id="RHEA-COMP:9668"/>
        <dbReference type="Rhea" id="RHEA-COMP:9699"/>
        <dbReference type="ChEBI" id="CHEBI:15378"/>
        <dbReference type="ChEBI" id="CHEBI:30616"/>
        <dbReference type="ChEBI" id="CHEBI:33019"/>
        <dbReference type="ChEBI" id="CHEBI:58095"/>
        <dbReference type="ChEBI" id="CHEBI:78442"/>
        <dbReference type="ChEBI" id="CHEBI:78531"/>
        <dbReference type="ChEBI" id="CHEBI:456215"/>
        <dbReference type="EC" id="6.1.1.20"/>
    </reaction>
</comment>
<dbReference type="InterPro" id="IPR022911">
    <property type="entry name" value="Phe_tRNA_ligase_alpha1_bac"/>
</dbReference>
<evidence type="ECO:0000256" key="10">
    <source>
        <dbReference type="ARBA" id="ARBA00022917"/>
    </source>
</evidence>
<sequence>MAAAAFEEVASAADLRVLDAVRARYLGRGDGLLTVFRKRIGSIPDAEARRALGQTVNALVERLTGAVDERRASLSDVGTDGASEAIDLSWPPPPLRRGHLHPVSRVFRDVRRIFGQLGYIAVEGPEVEYDRYNFTLVNMPPGHPSRDTQDTFFIDDDRVLRTHTSPVQIRSMLVRGAPQRVIVPGKVYRRDYDATHFPMFFQVEGICIDEGIALSDLKGTLEFFARSVYGADRSIRLRPHHFEFTEPSVELDVSCAMCGGKGCRLCKGSGWLEVAGAGMIHPHVLGNGGIDASRYSGFAFGIGIERIAMLAYGIEDGRLLYENDVRFVSQG</sequence>
<dbReference type="SUPFAM" id="SSF46589">
    <property type="entry name" value="tRNA-binding arm"/>
    <property type="match status" value="1"/>
</dbReference>
<dbReference type="Pfam" id="PF02912">
    <property type="entry name" value="Phe_tRNA-synt_N"/>
    <property type="match status" value="1"/>
</dbReference>
<dbReference type="InterPro" id="IPR010978">
    <property type="entry name" value="tRNA-bd_arm"/>
</dbReference>
<evidence type="ECO:0000256" key="12">
    <source>
        <dbReference type="ARBA" id="ARBA00049255"/>
    </source>
</evidence>
<dbReference type="GO" id="GO:0006432">
    <property type="term" value="P:phenylalanyl-tRNA aminoacylation"/>
    <property type="evidence" value="ECO:0007669"/>
    <property type="project" value="UniProtKB-UniRule"/>
</dbReference>
<dbReference type="NCBIfam" id="TIGR00468">
    <property type="entry name" value="pheS"/>
    <property type="match status" value="1"/>
</dbReference>
<dbReference type="EC" id="6.1.1.20" evidence="13"/>
<evidence type="ECO:0000256" key="6">
    <source>
        <dbReference type="ARBA" id="ARBA00022723"/>
    </source>
</evidence>
<dbReference type="SUPFAM" id="SSF55681">
    <property type="entry name" value="Class II aaRS and biotin synthetases"/>
    <property type="match status" value="1"/>
</dbReference>
<dbReference type="PROSITE" id="PS50862">
    <property type="entry name" value="AA_TRNA_LIGASE_II"/>
    <property type="match status" value="1"/>
</dbReference>
<evidence type="ECO:0000313" key="16">
    <source>
        <dbReference type="Proteomes" id="UP000614410"/>
    </source>
</evidence>
<evidence type="ECO:0000256" key="9">
    <source>
        <dbReference type="ARBA" id="ARBA00022842"/>
    </source>
</evidence>
<dbReference type="Gene3D" id="3.30.930.10">
    <property type="entry name" value="Bira Bifunctional Protein, Domain 2"/>
    <property type="match status" value="1"/>
</dbReference>
<dbReference type="InterPro" id="IPR004188">
    <property type="entry name" value="Phe-tRNA_ligase_II_N"/>
</dbReference>
<dbReference type="GO" id="GO:0004826">
    <property type="term" value="F:phenylalanine-tRNA ligase activity"/>
    <property type="evidence" value="ECO:0007669"/>
    <property type="project" value="UniProtKB-UniRule"/>
</dbReference>
<dbReference type="EMBL" id="JAEKNN010000058">
    <property type="protein sequence ID" value="MBJ7610194.1"/>
    <property type="molecule type" value="Genomic_DNA"/>
</dbReference>
<evidence type="ECO:0000256" key="11">
    <source>
        <dbReference type="ARBA" id="ARBA00023146"/>
    </source>
</evidence>
<comment type="similarity">
    <text evidence="2 13">Belongs to the class-II aminoacyl-tRNA synthetase family. Phe-tRNA synthetase alpha subunit type 1 subfamily.</text>
</comment>
<feature type="binding site" evidence="13">
    <location>
        <position position="246"/>
    </location>
    <ligand>
        <name>Mg(2+)</name>
        <dbReference type="ChEBI" id="CHEBI:18420"/>
        <note>shared with beta subunit</note>
    </ligand>
</feature>
<keyword evidence="11 13" id="KW-0030">Aminoacyl-tRNA synthetase</keyword>
<evidence type="ECO:0000256" key="8">
    <source>
        <dbReference type="ARBA" id="ARBA00022840"/>
    </source>
</evidence>
<keyword evidence="8 13" id="KW-0067">ATP-binding</keyword>
<dbReference type="GO" id="GO:0005737">
    <property type="term" value="C:cytoplasm"/>
    <property type="evidence" value="ECO:0007669"/>
    <property type="project" value="UniProtKB-SubCell"/>
</dbReference>
<dbReference type="AlphaFoldDB" id="A0A934NJV9"/>
<evidence type="ECO:0000313" key="15">
    <source>
        <dbReference type="EMBL" id="MBJ7610194.1"/>
    </source>
</evidence>
<protein>
    <recommendedName>
        <fullName evidence="13">Phenylalanine--tRNA ligase alpha subunit</fullName>
        <ecNumber evidence="13">6.1.1.20</ecNumber>
    </recommendedName>
    <alternativeName>
        <fullName evidence="13">Phenylalanyl-tRNA synthetase alpha subunit</fullName>
        <shortName evidence="13">PheRS</shortName>
    </alternativeName>
</protein>
<dbReference type="InterPro" id="IPR004529">
    <property type="entry name" value="Phe-tRNA-synth_IIc_asu"/>
</dbReference>
<organism evidence="15 16">
    <name type="scientific">Candidatus Amunia macphersoniae</name>
    <dbReference type="NCBI Taxonomy" id="3127014"/>
    <lineage>
        <taxon>Bacteria</taxon>
        <taxon>Bacillati</taxon>
        <taxon>Candidatus Dormiibacterota</taxon>
        <taxon>Candidatus Dormibacteria</taxon>
        <taxon>Candidatus Aeolococcales</taxon>
        <taxon>Candidatus Aeolococcaceae</taxon>
        <taxon>Candidatus Amunia</taxon>
    </lineage>
</organism>
<evidence type="ECO:0000256" key="5">
    <source>
        <dbReference type="ARBA" id="ARBA00022598"/>
    </source>
</evidence>
<keyword evidence="4 13" id="KW-0963">Cytoplasm</keyword>
<evidence type="ECO:0000256" key="1">
    <source>
        <dbReference type="ARBA" id="ARBA00004496"/>
    </source>
</evidence>
<dbReference type="InterPro" id="IPR045864">
    <property type="entry name" value="aa-tRNA-synth_II/BPL/LPL"/>
</dbReference>
<comment type="subunit">
    <text evidence="3 13">Tetramer of two alpha and two beta subunits.</text>
</comment>
<keyword evidence="6 13" id="KW-0479">Metal-binding</keyword>